<feature type="transmembrane region" description="Helical" evidence="1">
    <location>
        <begin position="47"/>
        <end position="66"/>
    </location>
</feature>
<keyword evidence="1" id="KW-1133">Transmembrane helix</keyword>
<keyword evidence="1" id="KW-0812">Transmembrane</keyword>
<dbReference type="EMBL" id="CAWYQH010000119">
    <property type="protein sequence ID" value="CAK8691486.1"/>
    <property type="molecule type" value="Genomic_DNA"/>
</dbReference>
<sequence length="79" mass="8847">MMIDRPVKRRLQVKEIALDDIPDQSFLLSEAENHELVEIFEEKNDSILLAAVALVALVTIVVGVVLKQMSKSKNFLNVA</sequence>
<accession>A0ABP0GKW0</accession>
<evidence type="ECO:0000313" key="3">
    <source>
        <dbReference type="Proteomes" id="UP001642483"/>
    </source>
</evidence>
<dbReference type="Proteomes" id="UP001642483">
    <property type="component" value="Unassembled WGS sequence"/>
</dbReference>
<keyword evidence="1" id="KW-0472">Membrane</keyword>
<organism evidence="2 3">
    <name type="scientific">Clavelina lepadiformis</name>
    <name type="common">Light-bulb sea squirt</name>
    <name type="synonym">Ascidia lepadiformis</name>
    <dbReference type="NCBI Taxonomy" id="159417"/>
    <lineage>
        <taxon>Eukaryota</taxon>
        <taxon>Metazoa</taxon>
        <taxon>Chordata</taxon>
        <taxon>Tunicata</taxon>
        <taxon>Ascidiacea</taxon>
        <taxon>Aplousobranchia</taxon>
        <taxon>Clavelinidae</taxon>
        <taxon>Clavelina</taxon>
    </lineage>
</organism>
<proteinExistence type="predicted"/>
<keyword evidence="3" id="KW-1185">Reference proteome</keyword>
<evidence type="ECO:0000313" key="2">
    <source>
        <dbReference type="EMBL" id="CAK8691486.1"/>
    </source>
</evidence>
<evidence type="ECO:0000256" key="1">
    <source>
        <dbReference type="SAM" id="Phobius"/>
    </source>
</evidence>
<reference evidence="2 3" key="1">
    <citation type="submission" date="2024-02" db="EMBL/GenBank/DDBJ databases">
        <authorList>
            <person name="Daric V."/>
            <person name="Darras S."/>
        </authorList>
    </citation>
    <scope>NUCLEOTIDE SEQUENCE [LARGE SCALE GENOMIC DNA]</scope>
</reference>
<gene>
    <name evidence="2" type="ORF">CVLEPA_LOCUS24190</name>
</gene>
<comment type="caution">
    <text evidence="2">The sequence shown here is derived from an EMBL/GenBank/DDBJ whole genome shotgun (WGS) entry which is preliminary data.</text>
</comment>
<name>A0ABP0GKW0_CLALP</name>
<protein>
    <submittedName>
        <fullName evidence="2">Uncharacterized protein</fullName>
    </submittedName>
</protein>